<dbReference type="EMBL" id="LRFC01000037">
    <property type="protein sequence ID" value="KZE64683.1"/>
    <property type="molecule type" value="Genomic_DNA"/>
</dbReference>
<keyword evidence="4" id="KW-1185">Reference proteome</keyword>
<evidence type="ECO:0000313" key="3">
    <source>
        <dbReference type="EMBL" id="KZE64683.1"/>
    </source>
</evidence>
<dbReference type="PANTHER" id="PTHR38435:SF2">
    <property type="entry name" value="DUF871 DOMAIN-CONTAINING PROTEIN"/>
    <property type="match status" value="1"/>
</dbReference>
<dbReference type="Pfam" id="PF19200">
    <property type="entry name" value="MupG_N"/>
    <property type="match status" value="1"/>
</dbReference>
<gene>
    <name evidence="3" type="ORF">AWM68_11130</name>
</gene>
<dbReference type="Gene3D" id="3.20.20.70">
    <property type="entry name" value="Aldolase class I"/>
    <property type="match status" value="1"/>
</dbReference>
<name>A0A161RTD4_9BACL</name>
<dbReference type="InterPro" id="IPR008589">
    <property type="entry name" value="MupG"/>
</dbReference>
<dbReference type="InterPro" id="IPR043797">
    <property type="entry name" value="MupG_N"/>
</dbReference>
<dbReference type="PANTHER" id="PTHR38435">
    <property type="match status" value="1"/>
</dbReference>
<dbReference type="InterPro" id="IPR017853">
    <property type="entry name" value="GH"/>
</dbReference>
<dbReference type="Proteomes" id="UP000076567">
    <property type="component" value="Unassembled WGS sequence"/>
</dbReference>
<proteinExistence type="predicted"/>
<dbReference type="SUPFAM" id="SSF50891">
    <property type="entry name" value="Cyclophilin-like"/>
    <property type="match status" value="1"/>
</dbReference>
<evidence type="ECO:0000259" key="2">
    <source>
        <dbReference type="Pfam" id="PF19200"/>
    </source>
</evidence>
<accession>A0A161RTD4</accession>
<reference evidence="4" key="1">
    <citation type="submission" date="2016-01" db="EMBL/GenBank/DDBJ databases">
        <title>Draft genome of Chromobacterium sp. F49.</title>
        <authorList>
            <person name="Hong K.W."/>
        </authorList>
    </citation>
    <scope>NUCLEOTIDE SEQUENCE [LARGE SCALE GENOMIC DNA]</scope>
    <source>
        <strain evidence="4">P7IIIA</strain>
    </source>
</reference>
<dbReference type="OrthoDB" id="5809921at2"/>
<organism evidence="3 4">
    <name type="scientific">Fictibacillus phosphorivorans</name>
    <dbReference type="NCBI Taxonomy" id="1221500"/>
    <lineage>
        <taxon>Bacteria</taxon>
        <taxon>Bacillati</taxon>
        <taxon>Bacillota</taxon>
        <taxon>Bacilli</taxon>
        <taxon>Bacillales</taxon>
        <taxon>Fictibacillaceae</taxon>
        <taxon>Fictibacillus</taxon>
    </lineage>
</organism>
<evidence type="ECO:0008006" key="5">
    <source>
        <dbReference type="Google" id="ProtNLM"/>
    </source>
</evidence>
<evidence type="ECO:0000259" key="1">
    <source>
        <dbReference type="Pfam" id="PF05913"/>
    </source>
</evidence>
<dbReference type="InterPro" id="IPR043894">
    <property type="entry name" value="MupG_C"/>
</dbReference>
<dbReference type="Gene3D" id="2.40.100.10">
    <property type="entry name" value="Cyclophilin-like"/>
    <property type="match status" value="1"/>
</dbReference>
<feature type="domain" description="6-phospho-N-acetylmuramidase C-terminal" evidence="1">
    <location>
        <begin position="243"/>
        <end position="346"/>
    </location>
</feature>
<dbReference type="AlphaFoldDB" id="A0A161RTD4"/>
<dbReference type="RefSeq" id="WP_066244068.1">
    <property type="nucleotide sequence ID" value="NZ_LRFC01000037.1"/>
</dbReference>
<dbReference type="InterPro" id="IPR013785">
    <property type="entry name" value="Aldolase_TIM"/>
</dbReference>
<protein>
    <recommendedName>
        <fullName evidence="5">DUF871 domain-containing protein</fullName>
    </recommendedName>
</protein>
<sequence>MCYGISIYLSESDTFNKNWIEKAAKNGFQYIFTSLHIPEERDVDFIKQVKWLGNTAQSFHMDVMADISPASLERLDLGISELPSLKDWGITGIRMDYGFTAKQIAWLSHSLKIGLNASTIDEVQLKELVDEGLQVTQTEAWHNFYPKPYTGISSHSLKARNDLFHRYGIKTMGFIKGDDLLRGPLHEGLPTIENQRSTTPVHGSFELSELGTDKICVGDLNLTDQTLEAFRYLMDGIVPLYVDISEGYVNLYNSVHTNRMDAAQYVIRSVESRTKPSKWLQEIQNPTCFTKGTITIDNQLYGRYAGELQICLDDLPANPKTNAVGMVRDESLPLLKYVGSGKKFVFLNQQI</sequence>
<dbReference type="SUPFAM" id="SSF51445">
    <property type="entry name" value="(Trans)glycosidases"/>
    <property type="match status" value="1"/>
</dbReference>
<feature type="domain" description="6-phospho-N-acetylmuramidase N-terminal" evidence="2">
    <location>
        <begin position="3"/>
        <end position="231"/>
    </location>
</feature>
<dbReference type="Pfam" id="PF05913">
    <property type="entry name" value="MupG_C"/>
    <property type="match status" value="1"/>
</dbReference>
<evidence type="ECO:0000313" key="4">
    <source>
        <dbReference type="Proteomes" id="UP000076567"/>
    </source>
</evidence>
<dbReference type="InterPro" id="IPR029000">
    <property type="entry name" value="Cyclophilin-like_dom_sf"/>
</dbReference>
<comment type="caution">
    <text evidence="3">The sequence shown here is derived from an EMBL/GenBank/DDBJ whole genome shotgun (WGS) entry which is preliminary data.</text>
</comment>